<organism evidence="1 2">
    <name type="scientific">Aspergillus rambellii</name>
    <dbReference type="NCBI Taxonomy" id="308745"/>
    <lineage>
        <taxon>Eukaryota</taxon>
        <taxon>Fungi</taxon>
        <taxon>Dikarya</taxon>
        <taxon>Ascomycota</taxon>
        <taxon>Pezizomycotina</taxon>
        <taxon>Eurotiomycetes</taxon>
        <taxon>Eurotiomycetidae</taxon>
        <taxon>Eurotiales</taxon>
        <taxon>Aspergillaceae</taxon>
        <taxon>Aspergillus</taxon>
        <taxon>Aspergillus subgen. Nidulantes</taxon>
    </lineage>
</organism>
<evidence type="ECO:0000313" key="2">
    <source>
        <dbReference type="Proteomes" id="UP000034291"/>
    </source>
</evidence>
<gene>
    <name evidence="1" type="ORF">ARAM_001102</name>
</gene>
<dbReference type="OrthoDB" id="4664297at2759"/>
<keyword evidence="2" id="KW-1185">Reference proteome</keyword>
<dbReference type="Proteomes" id="UP000034291">
    <property type="component" value="Unassembled WGS sequence"/>
</dbReference>
<sequence length="169" mass="18444">MSTPSEPESSSFPSIEVQLNVPTLSAAFSSPIAVPVRVSVRNTGKTCLTVLRWGSPLDPHANILGLFEIRHAESGEPVTLDTIKLSRKLPPSAKELVEIPPSSSVVVEVTLPRVPLVEGHRYTIQAKGRWHAIWAQRLSAVTPQHLENLSTAKRGEFSSPAVPIQQFEQ</sequence>
<evidence type="ECO:0000313" key="1">
    <source>
        <dbReference type="EMBL" id="KKK20517.1"/>
    </source>
</evidence>
<proteinExistence type="predicted"/>
<protein>
    <submittedName>
        <fullName evidence="1">Uncharacterized protein</fullName>
    </submittedName>
</protein>
<dbReference type="EMBL" id="JZBS01002007">
    <property type="protein sequence ID" value="KKK20517.1"/>
    <property type="molecule type" value="Genomic_DNA"/>
</dbReference>
<dbReference type="Gene3D" id="2.60.40.2970">
    <property type="match status" value="1"/>
</dbReference>
<reference evidence="1 2" key="1">
    <citation type="submission" date="2015-02" db="EMBL/GenBank/DDBJ databases">
        <title>Draft Genome Sequences of Two Closely-Related Aflatoxigenic Aspergillus Species Obtained from the Cote d'Ivoire.</title>
        <authorList>
            <person name="Moore G.G."/>
            <person name="Beltz S.B."/>
            <person name="Mack B.M."/>
        </authorList>
    </citation>
    <scope>NUCLEOTIDE SEQUENCE [LARGE SCALE GENOMIC DNA]</scope>
    <source>
        <strain evidence="1 2">SRRC1468</strain>
    </source>
</reference>
<dbReference type="STRING" id="308745.A0A0F8XA84"/>
<accession>A0A0F8XA84</accession>
<dbReference type="AlphaFoldDB" id="A0A0F8XA84"/>
<name>A0A0F8XA84_9EURO</name>
<comment type="caution">
    <text evidence="1">The sequence shown here is derived from an EMBL/GenBank/DDBJ whole genome shotgun (WGS) entry which is preliminary data.</text>
</comment>